<dbReference type="EMBL" id="JABANM010035012">
    <property type="protein sequence ID" value="KAF4698699.1"/>
    <property type="molecule type" value="Genomic_DNA"/>
</dbReference>
<evidence type="ECO:0000313" key="5">
    <source>
        <dbReference type="Proteomes" id="UP000541610"/>
    </source>
</evidence>
<dbReference type="Proteomes" id="UP000541610">
    <property type="component" value="Unassembled WGS sequence"/>
</dbReference>
<dbReference type="OrthoDB" id="436141at2759"/>
<evidence type="ECO:0000313" key="6">
    <source>
        <dbReference type="Proteomes" id="UP000574390"/>
    </source>
</evidence>
<accession>A0A7J6PRA8</accession>
<comment type="caution">
    <text evidence="4">The sequence shown here is derived from an EMBL/GenBank/DDBJ whole genome shotgun (WGS) entry which is preliminary data.</text>
</comment>
<organism evidence="4 6">
    <name type="scientific">Perkinsus olseni</name>
    <name type="common">Perkinsus atlanticus</name>
    <dbReference type="NCBI Taxonomy" id="32597"/>
    <lineage>
        <taxon>Eukaryota</taxon>
        <taxon>Sar</taxon>
        <taxon>Alveolata</taxon>
        <taxon>Perkinsozoa</taxon>
        <taxon>Perkinsea</taxon>
        <taxon>Perkinsida</taxon>
        <taxon>Perkinsidae</taxon>
        <taxon>Perkinsus</taxon>
    </lineage>
</organism>
<evidence type="ECO:0000313" key="3">
    <source>
        <dbReference type="EMBL" id="KAF4688377.1"/>
    </source>
</evidence>
<dbReference type="AlphaFoldDB" id="A0A7J6PRA8"/>
<feature type="signal peptide" evidence="2">
    <location>
        <begin position="1"/>
        <end position="19"/>
    </location>
</feature>
<proteinExistence type="predicted"/>
<feature type="region of interest" description="Disordered" evidence="1">
    <location>
        <begin position="428"/>
        <end position="453"/>
    </location>
</feature>
<name>A0A7J6PRA8_PEROL</name>
<dbReference type="Proteomes" id="UP000574390">
    <property type="component" value="Unassembled WGS sequence"/>
</dbReference>
<feature type="chain" id="PRO_5036205610" evidence="2">
    <location>
        <begin position="20"/>
        <end position="572"/>
    </location>
</feature>
<protein>
    <submittedName>
        <fullName evidence="4">Uncharacterized protein</fullName>
    </submittedName>
</protein>
<reference evidence="5 6" key="1">
    <citation type="submission" date="2020-04" db="EMBL/GenBank/DDBJ databases">
        <title>Perkinsus olseni comparative genomics.</title>
        <authorList>
            <person name="Bogema D.R."/>
        </authorList>
    </citation>
    <scope>NUCLEOTIDE SEQUENCE [LARGE SCALE GENOMIC DNA]</scope>
    <source>
        <strain evidence="3">00978-12</strain>
        <strain evidence="4">ATCC PRA-205</strain>
    </source>
</reference>
<evidence type="ECO:0000256" key="2">
    <source>
        <dbReference type="SAM" id="SignalP"/>
    </source>
</evidence>
<evidence type="ECO:0000256" key="1">
    <source>
        <dbReference type="SAM" id="MobiDB-lite"/>
    </source>
</evidence>
<gene>
    <name evidence="3" type="ORF">FOZ60_002844</name>
    <name evidence="4" type="ORF">FOZ62_032325</name>
</gene>
<keyword evidence="2" id="KW-0732">Signal</keyword>
<dbReference type="EMBL" id="JABANP010000153">
    <property type="protein sequence ID" value="KAF4688377.1"/>
    <property type="molecule type" value="Genomic_DNA"/>
</dbReference>
<sequence length="572" mass="62971">MRYLSSIICYSSLIASVRASHPIGAYGCRGSAQYGGRLDFDESKPVLRISALLGRCGTSAENVPYTITPIRGSSHEDLLKPDYSSTDFKARLAACRDRSINVDFFDRLHVKSNHGVLMSDIAINGANGSPWNCWLAEGPSRPVPSPTTRPLPVHTTTRAPGATPFPTPASTHPVGSFYSSVTDESGGSLVFHEQQQTFSISIRLQTCVATAYNVPYTVRLATKDLFWVIPDYSSTNFETKLGSCNDAVVRGGQFSRLRVSSKGGSMNEVTAFIVDGVEWVFELAGAPPPRPAHPTQSPAFPVHETHPVGIYQSDEHSNSVSTIEFYENLLLMSLTVNLGSCVAAARNVPYHIGRLHSHKGDILDDEFFVVPDFGSTDFMTQVDNCHDPAIHGESFKHLAVTSKQGVPMSEVTTYGQQTEEWEFQLLDVPTRPPPTTTPLPTTTSPTPTVPTKPHPSGLYDGDSKGASGELVFFQKPGYFTMHITLAGCRLYYEDIPYEMVEENGVSWVKPDYSSTSLAYTRRKCRFKARSKYALSDLEKIEFRDAQDPNDQTLVIHRSGKHGKAQARVFKNQ</sequence>
<evidence type="ECO:0000313" key="4">
    <source>
        <dbReference type="EMBL" id="KAF4698699.1"/>
    </source>
</evidence>